<feature type="domain" description="Acyl-CoA dehydrogenase C-terminal bacterial-type" evidence="14">
    <location>
        <begin position="470"/>
        <end position="752"/>
    </location>
</feature>
<dbReference type="Gene3D" id="1.10.540.10">
    <property type="entry name" value="Acyl-CoA dehydrogenase/oxidase, N-terminal domain"/>
    <property type="match status" value="1"/>
</dbReference>
<dbReference type="RefSeq" id="WP_138592193.1">
    <property type="nucleotide sequence ID" value="NZ_PNBX01000048.1"/>
</dbReference>
<dbReference type="InterPro" id="IPR009075">
    <property type="entry name" value="AcylCo_DH/oxidase_C"/>
</dbReference>
<dbReference type="GO" id="GO:0070991">
    <property type="term" value="F:medium-chain fatty acyl-CoA dehydrogenase activity"/>
    <property type="evidence" value="ECO:0007669"/>
    <property type="project" value="UniProtKB-EC"/>
</dbReference>
<comment type="pathway">
    <text evidence="2">Lipid metabolism; fatty acid beta-oxidation.</text>
</comment>
<dbReference type="Gene3D" id="1.20.140.10">
    <property type="entry name" value="Butyryl-CoA Dehydrogenase, subunit A, domain 3"/>
    <property type="match status" value="1"/>
</dbReference>
<dbReference type="GO" id="GO:0005737">
    <property type="term" value="C:cytoplasm"/>
    <property type="evidence" value="ECO:0007669"/>
    <property type="project" value="TreeGrafter"/>
</dbReference>
<accession>A0A5S3V965</accession>
<organism evidence="15 16">
    <name type="scientific">Pseudoalteromonas aurantia</name>
    <dbReference type="NCBI Taxonomy" id="43654"/>
    <lineage>
        <taxon>Bacteria</taxon>
        <taxon>Pseudomonadati</taxon>
        <taxon>Pseudomonadota</taxon>
        <taxon>Gammaproteobacteria</taxon>
        <taxon>Alteromonadales</taxon>
        <taxon>Pseudoalteromonadaceae</taxon>
        <taxon>Pseudoalteromonas</taxon>
    </lineage>
</organism>
<dbReference type="GO" id="GO:0050660">
    <property type="term" value="F:flavin adenine dinucleotide binding"/>
    <property type="evidence" value="ECO:0007669"/>
    <property type="project" value="InterPro"/>
</dbReference>
<keyword evidence="7" id="KW-0285">Flavoprotein</keyword>
<dbReference type="InterPro" id="IPR013786">
    <property type="entry name" value="AcylCoA_DH/ox_N"/>
</dbReference>
<dbReference type="AlphaFoldDB" id="A0A5S3V965"/>
<evidence type="ECO:0000256" key="2">
    <source>
        <dbReference type="ARBA" id="ARBA00005005"/>
    </source>
</evidence>
<dbReference type="EMBL" id="PNBX01000048">
    <property type="protein sequence ID" value="TMO67916.1"/>
    <property type="molecule type" value="Genomic_DNA"/>
</dbReference>
<dbReference type="Pfam" id="PF02771">
    <property type="entry name" value="Acyl-CoA_dh_N"/>
    <property type="match status" value="1"/>
</dbReference>
<dbReference type="InterPro" id="IPR009100">
    <property type="entry name" value="AcylCoA_DH/oxidase_NM_dom_sf"/>
</dbReference>
<dbReference type="InterPro" id="IPR050741">
    <property type="entry name" value="Acyl-CoA_dehydrogenase"/>
</dbReference>
<dbReference type="SUPFAM" id="SSF56645">
    <property type="entry name" value="Acyl-CoA dehydrogenase NM domain-like"/>
    <property type="match status" value="1"/>
</dbReference>
<evidence type="ECO:0000256" key="6">
    <source>
        <dbReference type="ARBA" id="ARBA00020144"/>
    </source>
</evidence>
<dbReference type="InterPro" id="IPR046373">
    <property type="entry name" value="Acyl-CoA_Oxase/DH_mid-dom_sf"/>
</dbReference>
<gene>
    <name evidence="15" type="ORF">CWC19_12575</name>
</gene>
<dbReference type="Gene3D" id="2.40.110.10">
    <property type="entry name" value="Butyryl-CoA Dehydrogenase, subunit A, domain 2"/>
    <property type="match status" value="1"/>
</dbReference>
<dbReference type="NCBIfam" id="NF009586">
    <property type="entry name" value="PRK13026.1"/>
    <property type="match status" value="1"/>
</dbReference>
<name>A0A5S3V965_9GAMM</name>
<dbReference type="UniPathway" id="UPA00659"/>
<evidence type="ECO:0000259" key="14">
    <source>
        <dbReference type="Pfam" id="PF09317"/>
    </source>
</evidence>
<dbReference type="EC" id="1.3.8.7" evidence="4"/>
<evidence type="ECO:0000256" key="11">
    <source>
        <dbReference type="ARBA" id="ARBA00049247"/>
    </source>
</evidence>
<evidence type="ECO:0000313" key="16">
    <source>
        <dbReference type="Proteomes" id="UP000307217"/>
    </source>
</evidence>
<comment type="catalytic activity">
    <reaction evidence="10">
        <text>a medium-chain 2,3-saturated fatty acyl-CoA + oxidized [electron-transfer flavoprotein] + H(+) = a medium-chain (2E)-enoyl-CoA + reduced [electron-transfer flavoprotein]</text>
        <dbReference type="Rhea" id="RHEA:14477"/>
        <dbReference type="Rhea" id="RHEA-COMP:10685"/>
        <dbReference type="Rhea" id="RHEA-COMP:10686"/>
        <dbReference type="ChEBI" id="CHEBI:15378"/>
        <dbReference type="ChEBI" id="CHEBI:57692"/>
        <dbReference type="ChEBI" id="CHEBI:58307"/>
        <dbReference type="ChEBI" id="CHEBI:83723"/>
        <dbReference type="ChEBI" id="CHEBI:83726"/>
        <dbReference type="EC" id="1.3.8.7"/>
    </reaction>
</comment>
<reference evidence="15 16" key="1">
    <citation type="submission" date="2018-01" db="EMBL/GenBank/DDBJ databases">
        <authorList>
            <person name="Paulsen S."/>
            <person name="Gram L.K."/>
        </authorList>
    </citation>
    <scope>NUCLEOTIDE SEQUENCE [LARGE SCALE GENOMIC DNA]</scope>
    <source>
        <strain evidence="15 16">S3790</strain>
    </source>
</reference>
<evidence type="ECO:0000256" key="9">
    <source>
        <dbReference type="ARBA" id="ARBA00023002"/>
    </source>
</evidence>
<dbReference type="PANTHER" id="PTHR48083:SF33">
    <property type="entry name" value="ACYL-COENZYME A DEHYDROGENASE"/>
    <property type="match status" value="1"/>
</dbReference>
<comment type="similarity">
    <text evidence="3">Belongs to the acyl-CoA dehydrogenase family.</text>
</comment>
<dbReference type="InterPro" id="IPR015396">
    <property type="entry name" value="FadE_C"/>
</dbReference>
<dbReference type="InterPro" id="IPR036250">
    <property type="entry name" value="AcylCo_DH-like_C"/>
</dbReference>
<evidence type="ECO:0000256" key="8">
    <source>
        <dbReference type="ARBA" id="ARBA00022827"/>
    </source>
</evidence>
<evidence type="ECO:0000259" key="13">
    <source>
        <dbReference type="Pfam" id="PF02771"/>
    </source>
</evidence>
<comment type="cofactor">
    <cofactor evidence="1">
        <name>FAD</name>
        <dbReference type="ChEBI" id="CHEBI:57692"/>
    </cofactor>
</comment>
<evidence type="ECO:0000256" key="10">
    <source>
        <dbReference type="ARBA" id="ARBA00047882"/>
    </source>
</evidence>
<feature type="domain" description="Acyl-CoA dehydrogenase/oxidase C-terminal" evidence="12">
    <location>
        <begin position="316"/>
        <end position="461"/>
    </location>
</feature>
<dbReference type="GO" id="GO:0033539">
    <property type="term" value="P:fatty acid beta-oxidation using acyl-CoA dehydrogenase"/>
    <property type="evidence" value="ECO:0007669"/>
    <property type="project" value="InterPro"/>
</dbReference>
<reference evidence="16" key="2">
    <citation type="submission" date="2019-06" db="EMBL/GenBank/DDBJ databases">
        <title>Co-occurence of chitin degradation, pigmentation and bioactivity in marine Pseudoalteromonas.</title>
        <authorList>
            <person name="Sonnenschein E.C."/>
            <person name="Bech P.K."/>
        </authorList>
    </citation>
    <scope>NUCLEOTIDE SEQUENCE [LARGE SCALE GENOMIC DNA]</scope>
    <source>
        <strain evidence="16">S3790</strain>
    </source>
</reference>
<keyword evidence="9" id="KW-0560">Oxidoreductase</keyword>
<dbReference type="InterPro" id="IPR037069">
    <property type="entry name" value="AcylCoA_DH/ox_N_sf"/>
</dbReference>
<evidence type="ECO:0000256" key="4">
    <source>
        <dbReference type="ARBA" id="ARBA00012033"/>
    </source>
</evidence>
<keyword evidence="8" id="KW-0274">FAD</keyword>
<evidence type="ECO:0000256" key="1">
    <source>
        <dbReference type="ARBA" id="ARBA00001974"/>
    </source>
</evidence>
<evidence type="ECO:0000259" key="12">
    <source>
        <dbReference type="Pfam" id="PF00441"/>
    </source>
</evidence>
<dbReference type="GO" id="GO:0004466">
    <property type="term" value="F:long-chain fatty acyl-CoA dehydrogenase activity"/>
    <property type="evidence" value="ECO:0007669"/>
    <property type="project" value="UniProtKB-EC"/>
</dbReference>
<dbReference type="Pfam" id="PF09317">
    <property type="entry name" value="ACDH_C"/>
    <property type="match status" value="1"/>
</dbReference>
<evidence type="ECO:0000256" key="7">
    <source>
        <dbReference type="ARBA" id="ARBA00022630"/>
    </source>
</evidence>
<dbReference type="EC" id="1.3.8.8" evidence="5"/>
<evidence type="ECO:0000313" key="15">
    <source>
        <dbReference type="EMBL" id="TMO67916.1"/>
    </source>
</evidence>
<comment type="catalytic activity">
    <reaction evidence="11">
        <text>a long-chain 2,3-saturated fatty acyl-CoA + oxidized [electron-transfer flavoprotein] + H(+) = a long-chain (2E)-enoyl-CoA + reduced [electron-transfer flavoprotein]</text>
        <dbReference type="Rhea" id="RHEA:17721"/>
        <dbReference type="Rhea" id="RHEA-COMP:10685"/>
        <dbReference type="Rhea" id="RHEA-COMP:10686"/>
        <dbReference type="ChEBI" id="CHEBI:15378"/>
        <dbReference type="ChEBI" id="CHEBI:57692"/>
        <dbReference type="ChEBI" id="CHEBI:58307"/>
        <dbReference type="ChEBI" id="CHEBI:83721"/>
        <dbReference type="ChEBI" id="CHEBI:83727"/>
        <dbReference type="EC" id="1.3.8.8"/>
    </reaction>
</comment>
<evidence type="ECO:0000256" key="3">
    <source>
        <dbReference type="ARBA" id="ARBA00009347"/>
    </source>
</evidence>
<dbReference type="Proteomes" id="UP000307217">
    <property type="component" value="Unassembled WGS sequence"/>
</dbReference>
<sequence>MALIVLLIILACIVFMVRVLRYKLITIPTMNYFKSTLPALSQTEQEAMEAGDTWWDAALFSGKPNWQEWHQIDAPLLSDKEQDFIQTKLAHLLSILDEEQIQADKDLPESVWAYLKAEGFFAFIIPEKFGGLGFSAQANSTIVAKIASKSLSTAVTVMVPNSLGPAELLLHYGTESQQSYWLPKLASGEALPCFALTALDAGSDAGSIQDFGVVCEAEFEGEQVLGLKVSWDKRYITLAPVATVLGLAFKVYDPEHLLGDCDSLGITCALIPTSQEGVITGARHNPLNQGFMNGTTQGKEVFIPLDWVIGGKGGIGNGWKMLVSCLSAGRGISLPALSAGSAHLCTRTSSAYATVREQFGLPIAAFEGIQASLARITGLTYSIEACRQATAQAIDMKKSPAVITAIAKYHLTEMSRIVMNDALDIHAGKGIQKGPSNYLANNYMGIPISITVEGANILTRNLMIFGQGATRCHPYIFKEIQIIQNLEEDKAIKPFDKLLMAHLQHTSVSVLKALWFGITRARFINAPVSGPTKRYYQKLTWLSTCLSVSSDLAMLRLGGSLKRREMLSARLGDVLSHLYLASCVLKKYEHDGRQQGDLPSVCYATEHSLAQGFRALDEFFDNFTHPVLAFLLKSWMHVTGHGCKVPSDTLVRKVCHVLAHSDAARERVSHLCSVGQQGAVYTMERAYQLAKETAKERAEFKAWLKNRTDMQSLSYSEKIAFAVSDKAITEHQGKSLLDAENWRVKAISVDVF</sequence>
<proteinExistence type="inferred from homology"/>
<dbReference type="NCBIfam" id="NF007000">
    <property type="entry name" value="PRK09463.1"/>
    <property type="match status" value="1"/>
</dbReference>
<dbReference type="SUPFAM" id="SSF47203">
    <property type="entry name" value="Acyl-CoA dehydrogenase C-terminal domain-like"/>
    <property type="match status" value="1"/>
</dbReference>
<dbReference type="PANTHER" id="PTHR48083">
    <property type="entry name" value="MEDIUM-CHAIN SPECIFIC ACYL-COA DEHYDROGENASE, MITOCHONDRIAL-RELATED"/>
    <property type="match status" value="1"/>
</dbReference>
<feature type="domain" description="Acyl-CoA dehydrogenase/oxidase N-terminal" evidence="13">
    <location>
        <begin position="82"/>
        <end position="189"/>
    </location>
</feature>
<dbReference type="Pfam" id="PF00441">
    <property type="entry name" value="Acyl-CoA_dh_1"/>
    <property type="match status" value="1"/>
</dbReference>
<evidence type="ECO:0000256" key="5">
    <source>
        <dbReference type="ARBA" id="ARBA00012040"/>
    </source>
</evidence>
<protein>
    <recommendedName>
        <fullName evidence="6">Acyl-coenzyme A dehydrogenase</fullName>
        <ecNumber evidence="4">1.3.8.7</ecNumber>
        <ecNumber evidence="5">1.3.8.8</ecNumber>
    </recommendedName>
</protein>
<dbReference type="FunFam" id="1.20.140.10:FF:000009">
    <property type="entry name" value="Acyl-CoA dehydrogenase"/>
    <property type="match status" value="1"/>
</dbReference>
<comment type="caution">
    <text evidence="15">The sequence shown here is derived from an EMBL/GenBank/DDBJ whole genome shotgun (WGS) entry which is preliminary data.</text>
</comment>
<dbReference type="OrthoDB" id="9802447at2"/>